<proteinExistence type="predicted"/>
<sequence>MVGARQHGGVENDGNTTLEDVPSTSAGPRWEQIAAILADELRGAEAGSRLQSEAAQCRRFAVSRMTLRQALADLQSRGLVEARAGRGWFVAAPGRTGAPDGAPIAEPPGKLMSFSEMARSKGHVPDSEVLAQEIRPATFEEAEQLGLVPGADLFSLRRLRRLNGLPVAVDHSLVPGDLLPLALAADFSTASLHDAFRAAGAPPTSADLEIEAIVADTEHATLLDVEEGSPLLAVRQLFLDAERRPIERGVIRYRADRYRYRATVRA</sequence>
<keyword evidence="3" id="KW-0804">Transcription</keyword>
<dbReference type="SMART" id="SM00866">
    <property type="entry name" value="UTRA"/>
    <property type="match status" value="1"/>
</dbReference>
<dbReference type="Proteomes" id="UP000253303">
    <property type="component" value="Unassembled WGS sequence"/>
</dbReference>
<feature type="compositionally biased region" description="Polar residues" evidence="4">
    <location>
        <begin position="13"/>
        <end position="26"/>
    </location>
</feature>
<keyword evidence="1" id="KW-0805">Transcription regulation</keyword>
<dbReference type="PANTHER" id="PTHR44846">
    <property type="entry name" value="MANNOSYL-D-GLYCERATE TRANSPORT/METABOLISM SYSTEM REPRESSOR MNGR-RELATED"/>
    <property type="match status" value="1"/>
</dbReference>
<dbReference type="SUPFAM" id="SSF64288">
    <property type="entry name" value="Chorismate lyase-like"/>
    <property type="match status" value="1"/>
</dbReference>
<dbReference type="InterPro" id="IPR011663">
    <property type="entry name" value="UTRA"/>
</dbReference>
<protein>
    <submittedName>
        <fullName evidence="6">GntR family transcriptional regulator</fullName>
    </submittedName>
</protein>
<dbReference type="InterPro" id="IPR000524">
    <property type="entry name" value="Tscrpt_reg_HTH_GntR"/>
</dbReference>
<dbReference type="Gene3D" id="1.10.10.10">
    <property type="entry name" value="Winged helix-like DNA-binding domain superfamily/Winged helix DNA-binding domain"/>
    <property type="match status" value="1"/>
</dbReference>
<dbReference type="SMART" id="SM00345">
    <property type="entry name" value="HTH_GNTR"/>
    <property type="match status" value="1"/>
</dbReference>
<dbReference type="PROSITE" id="PS50949">
    <property type="entry name" value="HTH_GNTR"/>
    <property type="match status" value="1"/>
</dbReference>
<name>A0A366LRB4_9ACTN</name>
<dbReference type="InterPro" id="IPR028978">
    <property type="entry name" value="Chorismate_lyase_/UTRA_dom_sf"/>
</dbReference>
<evidence type="ECO:0000256" key="1">
    <source>
        <dbReference type="ARBA" id="ARBA00023015"/>
    </source>
</evidence>
<dbReference type="Pfam" id="PF00392">
    <property type="entry name" value="GntR"/>
    <property type="match status" value="1"/>
</dbReference>
<reference evidence="6 7" key="1">
    <citation type="submission" date="2018-06" db="EMBL/GenBank/DDBJ databases">
        <title>Sphaerisporangium craniellae sp. nov., isolated from a marine sponge in the South China Sea.</title>
        <authorList>
            <person name="Li L."/>
        </authorList>
    </citation>
    <scope>NUCLEOTIDE SEQUENCE [LARGE SCALE GENOMIC DNA]</scope>
    <source>
        <strain evidence="6 7">LHW63015</strain>
    </source>
</reference>
<organism evidence="6 7">
    <name type="scientific">Spongiactinospora rosea</name>
    <dbReference type="NCBI Taxonomy" id="2248750"/>
    <lineage>
        <taxon>Bacteria</taxon>
        <taxon>Bacillati</taxon>
        <taxon>Actinomycetota</taxon>
        <taxon>Actinomycetes</taxon>
        <taxon>Streptosporangiales</taxon>
        <taxon>Streptosporangiaceae</taxon>
        <taxon>Spongiactinospora</taxon>
    </lineage>
</organism>
<evidence type="ECO:0000259" key="5">
    <source>
        <dbReference type="PROSITE" id="PS50949"/>
    </source>
</evidence>
<evidence type="ECO:0000256" key="4">
    <source>
        <dbReference type="SAM" id="MobiDB-lite"/>
    </source>
</evidence>
<dbReference type="InterPro" id="IPR036388">
    <property type="entry name" value="WH-like_DNA-bd_sf"/>
</dbReference>
<dbReference type="AlphaFoldDB" id="A0A366LRB4"/>
<evidence type="ECO:0000313" key="6">
    <source>
        <dbReference type="EMBL" id="RBQ15742.1"/>
    </source>
</evidence>
<dbReference type="GO" id="GO:0003677">
    <property type="term" value="F:DNA binding"/>
    <property type="evidence" value="ECO:0007669"/>
    <property type="project" value="UniProtKB-KW"/>
</dbReference>
<comment type="caution">
    <text evidence="6">The sequence shown here is derived from an EMBL/GenBank/DDBJ whole genome shotgun (WGS) entry which is preliminary data.</text>
</comment>
<dbReference type="EMBL" id="QMEY01000021">
    <property type="protein sequence ID" value="RBQ15742.1"/>
    <property type="molecule type" value="Genomic_DNA"/>
</dbReference>
<feature type="region of interest" description="Disordered" evidence="4">
    <location>
        <begin position="1"/>
        <end position="26"/>
    </location>
</feature>
<keyword evidence="7" id="KW-1185">Reference proteome</keyword>
<gene>
    <name evidence="6" type="ORF">DP939_34235</name>
</gene>
<dbReference type="CDD" id="cd07377">
    <property type="entry name" value="WHTH_GntR"/>
    <property type="match status" value="1"/>
</dbReference>
<dbReference type="Pfam" id="PF07702">
    <property type="entry name" value="UTRA"/>
    <property type="match status" value="1"/>
</dbReference>
<evidence type="ECO:0000256" key="2">
    <source>
        <dbReference type="ARBA" id="ARBA00023125"/>
    </source>
</evidence>
<accession>A0A366LRB4</accession>
<dbReference type="PANTHER" id="PTHR44846:SF16">
    <property type="entry name" value="TRANSCRIPTIONAL REGULATOR PHNF-RELATED"/>
    <property type="match status" value="1"/>
</dbReference>
<dbReference type="InterPro" id="IPR036390">
    <property type="entry name" value="WH_DNA-bd_sf"/>
</dbReference>
<dbReference type="PRINTS" id="PR00035">
    <property type="entry name" value="HTHGNTR"/>
</dbReference>
<feature type="domain" description="HTH gntR-type" evidence="5">
    <location>
        <begin position="27"/>
        <end position="93"/>
    </location>
</feature>
<evidence type="ECO:0000313" key="7">
    <source>
        <dbReference type="Proteomes" id="UP000253303"/>
    </source>
</evidence>
<dbReference type="SUPFAM" id="SSF46785">
    <property type="entry name" value="Winged helix' DNA-binding domain"/>
    <property type="match status" value="1"/>
</dbReference>
<keyword evidence="2" id="KW-0238">DNA-binding</keyword>
<dbReference type="InterPro" id="IPR050679">
    <property type="entry name" value="Bact_HTH_transcr_reg"/>
</dbReference>
<evidence type="ECO:0000256" key="3">
    <source>
        <dbReference type="ARBA" id="ARBA00023163"/>
    </source>
</evidence>
<dbReference type="Gene3D" id="3.40.1410.10">
    <property type="entry name" value="Chorismate lyase-like"/>
    <property type="match status" value="1"/>
</dbReference>
<dbReference type="GO" id="GO:0003700">
    <property type="term" value="F:DNA-binding transcription factor activity"/>
    <property type="evidence" value="ECO:0007669"/>
    <property type="project" value="InterPro"/>
</dbReference>